<dbReference type="InterPro" id="IPR033121">
    <property type="entry name" value="PEPTIDASE_A1"/>
</dbReference>
<organism evidence="3 4">
    <name type="scientific">Panagrellus redivivus</name>
    <name type="common">Microworm</name>
    <dbReference type="NCBI Taxonomy" id="6233"/>
    <lineage>
        <taxon>Eukaryota</taxon>
        <taxon>Metazoa</taxon>
        <taxon>Ecdysozoa</taxon>
        <taxon>Nematoda</taxon>
        <taxon>Chromadorea</taxon>
        <taxon>Rhabditida</taxon>
        <taxon>Tylenchina</taxon>
        <taxon>Panagrolaimomorpha</taxon>
        <taxon>Panagrolaimoidea</taxon>
        <taxon>Panagrolaimidae</taxon>
        <taxon>Panagrellus</taxon>
    </lineage>
</organism>
<dbReference type="Proteomes" id="UP000492821">
    <property type="component" value="Unassembled WGS sequence"/>
</dbReference>
<keyword evidence="3" id="KW-1185">Reference proteome</keyword>
<dbReference type="AlphaFoldDB" id="A0A7E4VP37"/>
<feature type="domain" description="Peptidase A1" evidence="2">
    <location>
        <begin position="1"/>
        <end position="282"/>
    </location>
</feature>
<sequence>MDDTCKVYDCKDAPVFHKNISKTYSSDDTPMHVQYDRGNYVDGVHSFDSVTFGGVSLKSQTFILVNQSQGNFEVKSIFGLSSKVLAESGTPPFYTAVAEKVVDKPILTIFLEKNVDDTFGGEITLGDYDTKNCGPIYTTTKSVGTDWLINVTGASFDGVQIAWKGSFALIDTRTPFVILPFNISDIYDKINQTVELTPKHDYHYAIYNLNCAHADKIPDLAITIDGFDHIIRGYQLAIPNEDSKGTCFLALVHVPEYTNLGDPFIRDRCVSQNIKTMEVSFAGRK</sequence>
<dbReference type="SUPFAM" id="SSF50630">
    <property type="entry name" value="Acid proteases"/>
    <property type="match status" value="1"/>
</dbReference>
<accession>A0A7E4VP37</accession>
<protein>
    <submittedName>
        <fullName evidence="4">Peptidase A1 domain-containing protein</fullName>
    </submittedName>
</protein>
<reference evidence="4" key="2">
    <citation type="submission" date="2020-10" db="UniProtKB">
        <authorList>
            <consortium name="WormBaseParasite"/>
        </authorList>
    </citation>
    <scope>IDENTIFICATION</scope>
</reference>
<dbReference type="InterPro" id="IPR021109">
    <property type="entry name" value="Peptidase_aspartic_dom_sf"/>
</dbReference>
<dbReference type="Pfam" id="PF00026">
    <property type="entry name" value="Asp"/>
    <property type="match status" value="1"/>
</dbReference>
<dbReference type="GO" id="GO:0005764">
    <property type="term" value="C:lysosome"/>
    <property type="evidence" value="ECO:0007669"/>
    <property type="project" value="TreeGrafter"/>
</dbReference>
<dbReference type="GO" id="GO:0004190">
    <property type="term" value="F:aspartic-type endopeptidase activity"/>
    <property type="evidence" value="ECO:0007669"/>
    <property type="project" value="InterPro"/>
</dbReference>
<evidence type="ECO:0000259" key="2">
    <source>
        <dbReference type="PROSITE" id="PS51767"/>
    </source>
</evidence>
<dbReference type="CDD" id="cd05471">
    <property type="entry name" value="pepsin_like"/>
    <property type="match status" value="1"/>
</dbReference>
<comment type="similarity">
    <text evidence="1">Belongs to the peptidase A1 family.</text>
</comment>
<dbReference type="Gene3D" id="2.40.70.10">
    <property type="entry name" value="Acid Proteases"/>
    <property type="match status" value="2"/>
</dbReference>
<dbReference type="GO" id="GO:0006508">
    <property type="term" value="P:proteolysis"/>
    <property type="evidence" value="ECO:0007669"/>
    <property type="project" value="InterPro"/>
</dbReference>
<evidence type="ECO:0000256" key="1">
    <source>
        <dbReference type="ARBA" id="ARBA00007447"/>
    </source>
</evidence>
<evidence type="ECO:0000313" key="3">
    <source>
        <dbReference type="Proteomes" id="UP000492821"/>
    </source>
</evidence>
<reference evidence="3" key="1">
    <citation type="journal article" date="2013" name="Genetics">
        <title>The draft genome and transcriptome of Panagrellus redivivus are shaped by the harsh demands of a free-living lifestyle.</title>
        <authorList>
            <person name="Srinivasan J."/>
            <person name="Dillman A.R."/>
            <person name="Macchietto M.G."/>
            <person name="Heikkinen L."/>
            <person name="Lakso M."/>
            <person name="Fracchia K.M."/>
            <person name="Antoshechkin I."/>
            <person name="Mortazavi A."/>
            <person name="Wong G."/>
            <person name="Sternberg P.W."/>
        </authorList>
    </citation>
    <scope>NUCLEOTIDE SEQUENCE [LARGE SCALE GENOMIC DNA]</scope>
    <source>
        <strain evidence="3">MT8872</strain>
    </source>
</reference>
<name>A0A7E4VP37_PANRE</name>
<dbReference type="PROSITE" id="PS51767">
    <property type="entry name" value="PEPTIDASE_A1"/>
    <property type="match status" value="1"/>
</dbReference>
<dbReference type="WBParaSite" id="Pan_g23432.t1">
    <property type="protein sequence ID" value="Pan_g23432.t1"/>
    <property type="gene ID" value="Pan_g23432"/>
</dbReference>
<dbReference type="PANTHER" id="PTHR47966">
    <property type="entry name" value="BETA-SITE APP-CLEAVING ENZYME, ISOFORM A-RELATED"/>
    <property type="match status" value="1"/>
</dbReference>
<dbReference type="InterPro" id="IPR034164">
    <property type="entry name" value="Pepsin-like_dom"/>
</dbReference>
<evidence type="ECO:0000313" key="4">
    <source>
        <dbReference type="WBParaSite" id="Pan_g23432.t1"/>
    </source>
</evidence>
<proteinExistence type="inferred from homology"/>
<dbReference type="InterPro" id="IPR001461">
    <property type="entry name" value="Aspartic_peptidase_A1"/>
</dbReference>
<dbReference type="PANTHER" id="PTHR47966:SF45">
    <property type="entry name" value="PEPTIDASE A1 DOMAIN-CONTAINING PROTEIN"/>
    <property type="match status" value="1"/>
</dbReference>